<reference evidence="3" key="1">
    <citation type="submission" date="2022-10" db="EMBL/GenBank/DDBJ databases">
        <authorList>
            <person name="Chen Y."/>
            <person name="Dougan E. K."/>
            <person name="Chan C."/>
            <person name="Rhodes N."/>
            <person name="Thang M."/>
        </authorList>
    </citation>
    <scope>NUCLEOTIDE SEQUENCE</scope>
</reference>
<dbReference type="EMBL" id="CAMXCT010002702">
    <property type="protein sequence ID" value="CAI3999949.1"/>
    <property type="molecule type" value="Genomic_DNA"/>
</dbReference>
<keyword evidence="2" id="KW-0812">Transmembrane</keyword>
<feature type="transmembrane region" description="Helical" evidence="2">
    <location>
        <begin position="286"/>
        <end position="313"/>
    </location>
</feature>
<feature type="compositionally biased region" description="Polar residues" evidence="1">
    <location>
        <begin position="224"/>
        <end position="243"/>
    </location>
</feature>
<sequence>MSLFADWGFSSVFPSVSICICATATCSQFAQVGPIGNAWVAGETSSSLDGHSNAGKTDIFLMKFRAPRLRLRGSRSTEFGLRVNFFSRVQPGNMSSWLHAKSLAEEWWQQHVLRAVQYPNFQLDNANDGIHWHHHRNVIVEAVNQHHPNKIIDDCIDQDVIKDSINQHQHTISNESIDQDNIKDSINVIDEDINQYQQSKIHNEIVNQHSISDDSISQRKRGRSSTGSTGIASEQQISTTTASVDVENWKKPGISNAQSIDLGANTTSTSNQHDSTLSSEDDPTGLLVAAVVAAVVLPLLTACLCAALGIYCYRAKLRQLRGAEAEPQVPNPLAILPPLAWSVKPLIFSWNSRMTAEWPRGKVQKLSVSEAAFELSGRQLQFRPGQVRHFTWEDGTVQTVQSIQKNVVWWSTQHPHPAWQRFRWVCTPKCQVENHHDMELTDSEGDGYRCTSCSRLRAAGKHWYCPQHQVHVCPVCAELPPEMVTLGLAATYLVDVFPPLARRVTSAENPNFYEICPKLAHGTAGMGYNRTCPRDGRPHCSIVDALEDAYSGKVSHFVSWCWAYSLNNVVSAIERWVQKSNEDARNVFLWMQPTYVSGYLNDLRAEKNAAAAPATGATQPGDVQADEAMKAASAAAGDKRVCITQEIPMNIILPGAAETFFKETMSAGRINVLTDAVDTLNVRHARAGSEKDEDLIKRIILTTTGYDAVNHAVKSRLIDQLTVLFRGCKLGVKRGAFR</sequence>
<evidence type="ECO:0000256" key="1">
    <source>
        <dbReference type="SAM" id="MobiDB-lite"/>
    </source>
</evidence>
<dbReference type="EMBL" id="CAMXCT030002702">
    <property type="protein sequence ID" value="CAL4787261.1"/>
    <property type="molecule type" value="Genomic_DNA"/>
</dbReference>
<feature type="compositionally biased region" description="Polar residues" evidence="1">
    <location>
        <begin position="255"/>
        <end position="278"/>
    </location>
</feature>
<dbReference type="Proteomes" id="UP001152797">
    <property type="component" value="Unassembled WGS sequence"/>
</dbReference>
<dbReference type="EMBL" id="CAMXCT020002702">
    <property type="protein sequence ID" value="CAL1153324.1"/>
    <property type="molecule type" value="Genomic_DNA"/>
</dbReference>
<keyword evidence="5" id="KW-1185">Reference proteome</keyword>
<evidence type="ECO:0000256" key="2">
    <source>
        <dbReference type="SAM" id="Phobius"/>
    </source>
</evidence>
<keyword evidence="2" id="KW-0472">Membrane</keyword>
<evidence type="ECO:0000313" key="3">
    <source>
        <dbReference type="EMBL" id="CAI3999949.1"/>
    </source>
</evidence>
<evidence type="ECO:0000313" key="4">
    <source>
        <dbReference type="EMBL" id="CAL4787261.1"/>
    </source>
</evidence>
<proteinExistence type="predicted"/>
<protein>
    <submittedName>
        <fullName evidence="4">Calcium-binding protein 8</fullName>
    </submittedName>
</protein>
<name>A0A9P1G3T9_9DINO</name>
<comment type="caution">
    <text evidence="3">The sequence shown here is derived from an EMBL/GenBank/DDBJ whole genome shotgun (WGS) entry which is preliminary data.</text>
</comment>
<evidence type="ECO:0000313" key="5">
    <source>
        <dbReference type="Proteomes" id="UP001152797"/>
    </source>
</evidence>
<reference evidence="4 5" key="2">
    <citation type="submission" date="2024-05" db="EMBL/GenBank/DDBJ databases">
        <authorList>
            <person name="Chen Y."/>
            <person name="Shah S."/>
            <person name="Dougan E. K."/>
            <person name="Thang M."/>
            <person name="Chan C."/>
        </authorList>
    </citation>
    <scope>NUCLEOTIDE SEQUENCE [LARGE SCALE GENOMIC DNA]</scope>
</reference>
<keyword evidence="2" id="KW-1133">Transmembrane helix</keyword>
<organism evidence="3">
    <name type="scientific">Cladocopium goreaui</name>
    <dbReference type="NCBI Taxonomy" id="2562237"/>
    <lineage>
        <taxon>Eukaryota</taxon>
        <taxon>Sar</taxon>
        <taxon>Alveolata</taxon>
        <taxon>Dinophyceae</taxon>
        <taxon>Suessiales</taxon>
        <taxon>Symbiodiniaceae</taxon>
        <taxon>Cladocopium</taxon>
    </lineage>
</organism>
<gene>
    <name evidence="3" type="ORF">C1SCF055_LOCUS26106</name>
</gene>
<accession>A0A9P1G3T9</accession>
<feature type="region of interest" description="Disordered" evidence="1">
    <location>
        <begin position="208"/>
        <end position="280"/>
    </location>
</feature>
<dbReference type="AlphaFoldDB" id="A0A9P1G3T9"/>